<dbReference type="GO" id="GO:0010975">
    <property type="term" value="P:regulation of neuron projection development"/>
    <property type="evidence" value="ECO:0007669"/>
    <property type="project" value="TreeGrafter"/>
</dbReference>
<sequence length="757" mass="87339">MIRIPGMPLLPGTTFRDVTKTKYPKPQTLMNYKGISMLNDRKPPGLVDPSGMIVDPNCPPAQTPSLYPPKVGPKLPPWLAYDKQVLCFNAYFKETLQEVYHAPYQVRKVKIFYYLEDGTMQIVEPKVVNSGIPQGCMVHRQRIPKPPPCQTEFLSILDLNVNTTVQIFDRVYHITSCDKFTRHFLNKSGIPVPDPVDEPMDPTTEIRKRSAVKLANPIPRKHSFAQFLEYDRMVLKFQGYWDDRSEFGDVRKLEICYYLSDDTIDIKEHFPRNSGREGPSTFLKRCKLPREFSGLPLPGEQTPQSLLNVLGTNMRNVRYVMDPLDVGRKEVLYYTDKDLQIGTVLNVYGRAVVLTDCDEFTKGYYRKKYGIEDFTPTPVPSRADDALPARRRERILPPYNGWGSYEDSEGNCTSVEPKPPQADFKKFIQLDRYVLRFGAKLLSTIKENCERMFIISYYLSDDTIQIFEVAARNSGFLGGEFMKRTRIPLPGQQKFTSRRPQYYRPYNFYIGATVSLKDHIFHVVSADEYTLIYMEHHPEEFPLADIQRIMDKVREVLRNNYKDFVCKCLPDSQTDAKEVRSIAYETLKQALISALGDSITNHEIITLCRFFSAEQAPPITCNRETVRAAVHLELKRNLWNAIDEMKEYLFHLNPLNKPFLSEAKIRSALKGCRLPFPQELIDDMIQVLNQNDCGEIEVCDFLNFLDMNCGKVPDITPVNIAFELCPKIPFLHKGRLINFQCFLQHLGLDEELRKAND</sequence>
<dbReference type="PANTHER" id="PTHR12086:SF11">
    <property type="entry name" value="EF-HAND DOMAIN-CONTAINING FAMILY MEMBER C2"/>
    <property type="match status" value="1"/>
</dbReference>
<dbReference type="AlphaFoldDB" id="A0A1I8N6P8"/>
<reference evidence="9" key="1">
    <citation type="submission" date="2020-05" db="UniProtKB">
        <authorList>
            <consortium name="EnsemblMetazoa"/>
        </authorList>
    </citation>
    <scope>IDENTIFICATION</scope>
    <source>
        <strain evidence="9">Aabys</strain>
    </source>
</reference>
<comment type="subcellular location">
    <subcellularLocation>
        <location evidence="1">Cytoplasm</location>
        <location evidence="1">Cytoskeleton</location>
        <location evidence="1">Cilium axoneme</location>
    </subcellularLocation>
</comment>
<keyword evidence="3" id="KW-0677">Repeat</keyword>
<evidence type="ECO:0000256" key="6">
    <source>
        <dbReference type="ARBA" id="ARBA00035003"/>
    </source>
</evidence>
<dbReference type="GO" id="GO:0005930">
    <property type="term" value="C:axoneme"/>
    <property type="evidence" value="ECO:0007669"/>
    <property type="project" value="UniProtKB-SubCell"/>
</dbReference>
<evidence type="ECO:0000256" key="1">
    <source>
        <dbReference type="ARBA" id="ARBA00004430"/>
    </source>
</evidence>
<dbReference type="Pfam" id="PF06565">
    <property type="entry name" value="DM10_dom"/>
    <property type="match status" value="3"/>
</dbReference>
<dbReference type="SUPFAM" id="SSF47473">
    <property type="entry name" value="EF-hand"/>
    <property type="match status" value="1"/>
</dbReference>
<dbReference type="GO" id="GO:0005874">
    <property type="term" value="C:microtubule"/>
    <property type="evidence" value="ECO:0007669"/>
    <property type="project" value="TreeGrafter"/>
</dbReference>
<dbReference type="PROSITE" id="PS51336">
    <property type="entry name" value="DM10"/>
    <property type="match status" value="3"/>
</dbReference>
<comment type="function">
    <text evidence="6">Microtubule inner protein (MIP) part of the dynein-decorated doublet microtubules (DMTs) in cilia axoneme, which is required for motile cilia beating.</text>
</comment>
<dbReference type="STRING" id="7370.A0A1I8N6P8"/>
<evidence type="ECO:0000313" key="9">
    <source>
        <dbReference type="EnsemblMetazoa" id="MDOA012104-PA"/>
    </source>
</evidence>
<dbReference type="Gene3D" id="2.30.29.170">
    <property type="match status" value="3"/>
</dbReference>
<dbReference type="EnsemblMetazoa" id="MDOA012104-RA">
    <property type="protein sequence ID" value="MDOA012104-PA"/>
    <property type="gene ID" value="MDOA012104"/>
</dbReference>
<dbReference type="SMART" id="SM00676">
    <property type="entry name" value="DM10"/>
    <property type="match status" value="3"/>
</dbReference>
<dbReference type="VEuPathDB" id="VectorBase:MDOA012104"/>
<proteinExistence type="predicted"/>
<dbReference type="FunFam" id="2.30.29.170:FF:000001">
    <property type="entry name" value="EF-hand domain containing 1"/>
    <property type="match status" value="1"/>
</dbReference>
<dbReference type="PANTHER" id="PTHR12086">
    <property type="entry name" value="EF-HAND DOMAIN C-TERMINAL CONTAINING PROTEIN"/>
    <property type="match status" value="1"/>
</dbReference>
<evidence type="ECO:0000256" key="3">
    <source>
        <dbReference type="ARBA" id="ARBA00022737"/>
    </source>
</evidence>
<keyword evidence="4" id="KW-0206">Cytoskeleton</keyword>
<keyword evidence="5" id="KW-0966">Cell projection</keyword>
<dbReference type="FunFam" id="2.30.29.170:FF:000004">
    <property type="entry name" value="EF-hand domain containing 2"/>
    <property type="match status" value="1"/>
</dbReference>
<organism evidence="9">
    <name type="scientific">Musca domestica</name>
    <name type="common">House fly</name>
    <dbReference type="NCBI Taxonomy" id="7370"/>
    <lineage>
        <taxon>Eukaryota</taxon>
        <taxon>Metazoa</taxon>
        <taxon>Ecdysozoa</taxon>
        <taxon>Arthropoda</taxon>
        <taxon>Hexapoda</taxon>
        <taxon>Insecta</taxon>
        <taxon>Pterygota</taxon>
        <taxon>Neoptera</taxon>
        <taxon>Endopterygota</taxon>
        <taxon>Diptera</taxon>
        <taxon>Brachycera</taxon>
        <taxon>Muscomorpha</taxon>
        <taxon>Muscoidea</taxon>
        <taxon>Muscidae</taxon>
        <taxon>Musca</taxon>
    </lineage>
</organism>
<feature type="domain" description="DM10" evidence="8">
    <location>
        <begin position="82"/>
        <end position="189"/>
    </location>
</feature>
<evidence type="ECO:0000256" key="7">
    <source>
        <dbReference type="ARBA" id="ARBA00039880"/>
    </source>
</evidence>
<evidence type="ECO:0000256" key="2">
    <source>
        <dbReference type="ARBA" id="ARBA00022490"/>
    </source>
</evidence>
<evidence type="ECO:0000259" key="8">
    <source>
        <dbReference type="PROSITE" id="PS51336"/>
    </source>
</evidence>
<dbReference type="InterPro" id="IPR011992">
    <property type="entry name" value="EF-hand-dom_pair"/>
</dbReference>
<feature type="domain" description="DM10" evidence="8">
    <location>
        <begin position="431"/>
        <end position="538"/>
    </location>
</feature>
<protein>
    <recommendedName>
        <fullName evidence="7">EF-hand domain-containing family member C2</fullName>
    </recommendedName>
</protein>
<dbReference type="InterPro" id="IPR006602">
    <property type="entry name" value="DM10_dom"/>
</dbReference>
<dbReference type="FunFam" id="2.30.29.170:FF:000002">
    <property type="entry name" value="EF-hand domain (C-terminal) containing 1"/>
    <property type="match status" value="1"/>
</dbReference>
<feature type="domain" description="DM10" evidence="8">
    <location>
        <begin position="231"/>
        <end position="369"/>
    </location>
</feature>
<dbReference type="InterPro" id="IPR040193">
    <property type="entry name" value="EFHC1/EFHC2/EFHB"/>
</dbReference>
<evidence type="ECO:0000256" key="4">
    <source>
        <dbReference type="ARBA" id="ARBA00023212"/>
    </source>
</evidence>
<gene>
    <name evidence="9" type="primary">101900914</name>
</gene>
<name>A0A1I8N6P8_MUSDO</name>
<evidence type="ECO:0000256" key="5">
    <source>
        <dbReference type="ARBA" id="ARBA00023273"/>
    </source>
</evidence>
<dbReference type="eggNOG" id="KOG0043">
    <property type="taxonomic scope" value="Eukaryota"/>
</dbReference>
<accession>A0A1I8N6P8</accession>
<keyword evidence="2" id="KW-0963">Cytoplasm</keyword>